<feature type="non-terminal residue" evidence="1">
    <location>
        <position position="1"/>
    </location>
</feature>
<dbReference type="SUPFAM" id="SSF48452">
    <property type="entry name" value="TPR-like"/>
    <property type="match status" value="1"/>
</dbReference>
<evidence type="ECO:0008006" key="3">
    <source>
        <dbReference type="Google" id="ProtNLM"/>
    </source>
</evidence>
<comment type="caution">
    <text evidence="1">The sequence shown here is derived from an EMBL/GenBank/DDBJ whole genome shotgun (WGS) entry which is preliminary data.</text>
</comment>
<name>A0A8J6T2G0_9DELT</name>
<sequence length="412" mass="47239">MKLSHFFTGKPYHEIEKNADALFQIGEYGSAKLEYEKALLKLTKKTSEAPEARDHIEEKIAKCKDALALEHKKAAENLTETGHFEEAEEILQLALELVQDKQLAVEIKERLMGVKDHFISHETSEMPEPEEASEDAREFVYQESREEYFTALISILPKTEQEIYLGYGDPFREGYVKLNQGYFEDAVTLLSQALEADSSSKSFIQLELATAHLNLRNGPEGCILLEGFLEDYPESLRAYPPLCEIYWQNEQFDEAQQLLLNCPEPLRDSPVIHLLIGETLFHAGQYRDAESHYLDHFDSHGWDEPIALALAKTLEALGSKEKARKQYSEIINRCQGCGNRIDPLIKQRYADISLETGDHSTNILELYLGLVQEIPENCTDYYQKISMIYELNGNENEARRFMSFAEQSQHKD</sequence>
<dbReference type="Proteomes" id="UP000650524">
    <property type="component" value="Unassembled WGS sequence"/>
</dbReference>
<dbReference type="InterPro" id="IPR011990">
    <property type="entry name" value="TPR-like_helical_dom_sf"/>
</dbReference>
<dbReference type="EMBL" id="JACNJD010000159">
    <property type="protein sequence ID" value="MBC8176765.1"/>
    <property type="molecule type" value="Genomic_DNA"/>
</dbReference>
<reference evidence="1 2" key="1">
    <citation type="submission" date="2020-08" db="EMBL/GenBank/DDBJ databases">
        <title>Bridging the membrane lipid divide: bacteria of the FCB group superphylum have the potential to synthesize archaeal ether lipids.</title>
        <authorList>
            <person name="Villanueva L."/>
            <person name="Von Meijenfeldt F.A.B."/>
            <person name="Westbye A.B."/>
            <person name="Yadav S."/>
            <person name="Hopmans E.C."/>
            <person name="Dutilh B.E."/>
            <person name="Sinninghe Damste J.S."/>
        </authorList>
    </citation>
    <scope>NUCLEOTIDE SEQUENCE [LARGE SCALE GENOMIC DNA]</scope>
    <source>
        <strain evidence="1">NIOZ-UU27</strain>
    </source>
</reference>
<organism evidence="1 2">
    <name type="scientific">Candidatus Desulfacyla euxinica</name>
    <dbReference type="NCBI Taxonomy" id="2841693"/>
    <lineage>
        <taxon>Bacteria</taxon>
        <taxon>Deltaproteobacteria</taxon>
        <taxon>Candidatus Desulfacyla</taxon>
    </lineage>
</organism>
<proteinExistence type="predicted"/>
<protein>
    <recommendedName>
        <fullName evidence="3">Tetratricopeptide repeat protein</fullName>
    </recommendedName>
</protein>
<gene>
    <name evidence="1" type="ORF">H8E19_05120</name>
</gene>
<evidence type="ECO:0000313" key="2">
    <source>
        <dbReference type="Proteomes" id="UP000650524"/>
    </source>
</evidence>
<dbReference type="AlphaFoldDB" id="A0A8J6T2G0"/>
<dbReference type="Gene3D" id="1.25.40.10">
    <property type="entry name" value="Tetratricopeptide repeat domain"/>
    <property type="match status" value="1"/>
</dbReference>
<accession>A0A8J6T2G0</accession>
<evidence type="ECO:0000313" key="1">
    <source>
        <dbReference type="EMBL" id="MBC8176765.1"/>
    </source>
</evidence>